<evidence type="ECO:0000313" key="6">
    <source>
        <dbReference type="EMBL" id="BDG72719.1"/>
    </source>
</evidence>
<dbReference type="PANTHER" id="PTHR34298:SF2">
    <property type="entry name" value="SEGREGATION AND CONDENSATION PROTEIN B"/>
    <property type="match status" value="1"/>
</dbReference>
<evidence type="ECO:0008006" key="8">
    <source>
        <dbReference type="Google" id="ProtNLM"/>
    </source>
</evidence>
<keyword evidence="2" id="KW-0132">Cell division</keyword>
<keyword evidence="1" id="KW-0963">Cytoplasm</keyword>
<dbReference type="EMBL" id="AP025637">
    <property type="protein sequence ID" value="BDG72719.1"/>
    <property type="molecule type" value="Genomic_DNA"/>
</dbReference>
<dbReference type="Gene3D" id="1.10.10.10">
    <property type="entry name" value="Winged helix-like DNA-binding domain superfamily/Winged helix DNA-binding domain"/>
    <property type="match status" value="2"/>
</dbReference>
<evidence type="ECO:0000256" key="4">
    <source>
        <dbReference type="ARBA" id="ARBA00023306"/>
    </source>
</evidence>
<evidence type="ECO:0000256" key="5">
    <source>
        <dbReference type="SAM" id="MobiDB-lite"/>
    </source>
</evidence>
<feature type="region of interest" description="Disordered" evidence="5">
    <location>
        <begin position="93"/>
        <end position="129"/>
    </location>
</feature>
<feature type="compositionally biased region" description="Low complexity" evidence="5">
    <location>
        <begin position="19"/>
        <end position="61"/>
    </location>
</feature>
<dbReference type="InterPro" id="IPR005234">
    <property type="entry name" value="ScpB_csome_segregation"/>
</dbReference>
<proteinExistence type="predicted"/>
<dbReference type="NCBIfam" id="TIGR00281">
    <property type="entry name" value="SMC-Scp complex subunit ScpB"/>
    <property type="match status" value="1"/>
</dbReference>
<dbReference type="Pfam" id="PF04079">
    <property type="entry name" value="SMC_ScpB"/>
    <property type="match status" value="1"/>
</dbReference>
<dbReference type="RefSeq" id="WP_244459906.1">
    <property type="nucleotide sequence ID" value="NZ_AP025637.1"/>
</dbReference>
<reference evidence="6 7" key="1">
    <citation type="journal article" date="2016" name="Microbes Environ.">
        <title>Phylogenetically diverse aerobic anoxygenic phototrophic bacteria isolated from epilithic biofilms in Tama river, Japan.</title>
        <authorList>
            <person name="Hirose S."/>
            <person name="Matsuura K."/>
            <person name="Haruta S."/>
        </authorList>
    </citation>
    <scope>NUCLEOTIDE SEQUENCE [LARGE SCALE GENOMIC DNA]</scope>
    <source>
        <strain evidence="6 7">S08</strain>
    </source>
</reference>
<dbReference type="PANTHER" id="PTHR34298">
    <property type="entry name" value="SEGREGATION AND CONDENSATION PROTEIN B"/>
    <property type="match status" value="1"/>
</dbReference>
<feature type="compositionally biased region" description="Low complexity" evidence="5">
    <location>
        <begin position="117"/>
        <end position="129"/>
    </location>
</feature>
<feature type="region of interest" description="Disordered" evidence="5">
    <location>
        <begin position="308"/>
        <end position="360"/>
    </location>
</feature>
<dbReference type="InterPro" id="IPR036388">
    <property type="entry name" value="WH-like_DNA-bd_sf"/>
</dbReference>
<dbReference type="InterPro" id="IPR036390">
    <property type="entry name" value="WH_DNA-bd_sf"/>
</dbReference>
<keyword evidence="4" id="KW-0131">Cell cycle</keyword>
<sequence>MNGQAEAPGGGAERRAENAAKAGRAEPTSLAGDEAGGATTADGGHAADAATTPGGDAPAADARSDDDDAAPQAAPVAADDAAGVVLSADAATLPSLDGSEPGGANNGPPAGPDSDSDPASDAAPSADAVAADTAIDVPDPALLAEGARIAEALIFASDRPVTPAMLGAVLPPGLVPGTVVAALTEACEGRGVMIAEVAGGWAFRTAPDLAQRLTKVVQAPRRLPRAAMEALSIIAYHQPCTRGEIEEIRGAALAQTTLEALLELGLVAPRGRREVPGRPTLWGTTPKFLEQFGLKALSDLPRKEELVTAETGPALPLGGPGGTEAEPVTDAAADQDPAPQDEGAAEADLSGSDSPRGAAP</sequence>
<dbReference type="SUPFAM" id="SSF46785">
    <property type="entry name" value="Winged helix' DNA-binding domain"/>
    <property type="match status" value="2"/>
</dbReference>
<dbReference type="Proteomes" id="UP000831327">
    <property type="component" value="Chromosome"/>
</dbReference>
<protein>
    <recommendedName>
        <fullName evidence="8">Segregation and condensation protein B</fullName>
    </recommendedName>
</protein>
<feature type="region of interest" description="Disordered" evidence="5">
    <location>
        <begin position="1"/>
        <end position="81"/>
    </location>
</feature>
<evidence type="ECO:0000256" key="1">
    <source>
        <dbReference type="ARBA" id="ARBA00022490"/>
    </source>
</evidence>
<evidence type="ECO:0000313" key="7">
    <source>
        <dbReference type="Proteomes" id="UP000831327"/>
    </source>
</evidence>
<keyword evidence="3" id="KW-0159">Chromosome partition</keyword>
<feature type="compositionally biased region" description="Low complexity" evidence="5">
    <location>
        <begin position="309"/>
        <end position="341"/>
    </location>
</feature>
<name>A0ABM7Y4D4_9PROT</name>
<gene>
    <name evidence="6" type="ORF">Rmf_26480</name>
</gene>
<organism evidence="6 7">
    <name type="scientific">Roseomonas fluvialis</name>
    <dbReference type="NCBI Taxonomy" id="1750527"/>
    <lineage>
        <taxon>Bacteria</taxon>
        <taxon>Pseudomonadati</taxon>
        <taxon>Pseudomonadota</taxon>
        <taxon>Alphaproteobacteria</taxon>
        <taxon>Acetobacterales</taxon>
        <taxon>Roseomonadaceae</taxon>
        <taxon>Roseomonas</taxon>
    </lineage>
</organism>
<evidence type="ECO:0000256" key="2">
    <source>
        <dbReference type="ARBA" id="ARBA00022618"/>
    </source>
</evidence>
<evidence type="ECO:0000256" key="3">
    <source>
        <dbReference type="ARBA" id="ARBA00022829"/>
    </source>
</evidence>
<keyword evidence="7" id="KW-1185">Reference proteome</keyword>
<accession>A0ABM7Y4D4</accession>
<feature type="compositionally biased region" description="Low complexity" evidence="5">
    <location>
        <begin position="70"/>
        <end position="81"/>
    </location>
</feature>